<dbReference type="EMBL" id="JACCBU010000001">
    <property type="protein sequence ID" value="NYE69419.1"/>
    <property type="molecule type" value="Genomic_DNA"/>
</dbReference>
<proteinExistence type="predicted"/>
<gene>
    <name evidence="1" type="ORF">BKA15_000748</name>
</gene>
<dbReference type="RefSeq" id="WP_179748184.1">
    <property type="nucleotide sequence ID" value="NZ_JACCBU010000001.1"/>
</dbReference>
<reference evidence="1 2" key="1">
    <citation type="submission" date="2020-07" db="EMBL/GenBank/DDBJ databases">
        <title>Sequencing the genomes of 1000 actinobacteria strains.</title>
        <authorList>
            <person name="Klenk H.-P."/>
        </authorList>
    </citation>
    <scope>NUCLEOTIDE SEQUENCE [LARGE SCALE GENOMIC DNA]</scope>
    <source>
        <strain evidence="1 2">DSM 22083</strain>
    </source>
</reference>
<organism evidence="1 2">
    <name type="scientific">Microlunatus parietis</name>
    <dbReference type="NCBI Taxonomy" id="682979"/>
    <lineage>
        <taxon>Bacteria</taxon>
        <taxon>Bacillati</taxon>
        <taxon>Actinomycetota</taxon>
        <taxon>Actinomycetes</taxon>
        <taxon>Propionibacteriales</taxon>
        <taxon>Propionibacteriaceae</taxon>
        <taxon>Microlunatus</taxon>
    </lineage>
</organism>
<evidence type="ECO:0000313" key="2">
    <source>
        <dbReference type="Proteomes" id="UP000569914"/>
    </source>
</evidence>
<comment type="caution">
    <text evidence="1">The sequence shown here is derived from an EMBL/GenBank/DDBJ whole genome shotgun (WGS) entry which is preliminary data.</text>
</comment>
<dbReference type="InterPro" id="IPR025459">
    <property type="entry name" value="DUF4279"/>
</dbReference>
<evidence type="ECO:0000313" key="1">
    <source>
        <dbReference type="EMBL" id="NYE69419.1"/>
    </source>
</evidence>
<name>A0A7Y9L755_9ACTN</name>
<dbReference type="Proteomes" id="UP000569914">
    <property type="component" value="Unassembled WGS sequence"/>
</dbReference>
<dbReference type="AlphaFoldDB" id="A0A7Y9L755"/>
<sequence length="156" mass="17744">MRIRQYVYLALTSSKVSAVQIGRRIGLEPDEVGVLGSRRADPPRPPRHSWKLVCREPGLRVDEQIGQVLERLRPHRDTIAELARELRRDDPTHGGGRFFVVRNFDHEDGEEELLSPPDAELQRLPGQHQLLGFDLDAELMAFLVDAEADLDVDEYG</sequence>
<dbReference type="Pfam" id="PF14106">
    <property type="entry name" value="DUF4279"/>
    <property type="match status" value="1"/>
</dbReference>
<keyword evidence="2" id="KW-1185">Reference proteome</keyword>
<evidence type="ECO:0008006" key="3">
    <source>
        <dbReference type="Google" id="ProtNLM"/>
    </source>
</evidence>
<accession>A0A7Y9L755</accession>
<protein>
    <recommendedName>
        <fullName evidence="3">DUF4279 domain-containing protein</fullName>
    </recommendedName>
</protein>